<organism evidence="1 2">
    <name type="scientific">Vibrio anguillarum</name>
    <name type="common">Listonella anguillarum</name>
    <dbReference type="NCBI Taxonomy" id="55601"/>
    <lineage>
        <taxon>Bacteria</taxon>
        <taxon>Pseudomonadati</taxon>
        <taxon>Pseudomonadota</taxon>
        <taxon>Gammaproteobacteria</taxon>
        <taxon>Vibrionales</taxon>
        <taxon>Vibrionaceae</taxon>
        <taxon>Vibrio</taxon>
    </lineage>
</organism>
<evidence type="ECO:0000313" key="2">
    <source>
        <dbReference type="Proteomes" id="UP000786185"/>
    </source>
</evidence>
<dbReference type="Gene3D" id="3.30.160.390">
    <property type="entry name" value="Integrase, DNA-binding domain"/>
    <property type="match status" value="1"/>
</dbReference>
<reference evidence="1" key="1">
    <citation type="journal article" date="2021" name="PeerJ">
        <title>Analysis of 44 Vibrio anguillarum genomes reveals high genetic diversity.</title>
        <authorList>
            <person name="Hansen M.J."/>
            <person name="Dalsgaard I."/>
        </authorList>
    </citation>
    <scope>NUCLEOTIDE SEQUENCE</scope>
    <source>
        <strain evidence="1">850617-1/1</strain>
    </source>
</reference>
<dbReference type="InterPro" id="IPR038488">
    <property type="entry name" value="Integrase_DNA-bd_sf"/>
</dbReference>
<protein>
    <submittedName>
        <fullName evidence="1">DUF4102 domain-containing protein</fullName>
    </submittedName>
</protein>
<feature type="non-terminal residue" evidence="1">
    <location>
        <position position="94"/>
    </location>
</feature>
<comment type="caution">
    <text evidence="1">The sequence shown here is derived from an EMBL/GenBank/DDBJ whole genome shotgun (WGS) entry which is preliminary data.</text>
</comment>
<accession>A0AAW4BML0</accession>
<proteinExistence type="predicted"/>
<feature type="non-terminal residue" evidence="1">
    <location>
        <position position="1"/>
    </location>
</feature>
<name>A0AAW4BML0_VIBAN</name>
<gene>
    <name evidence="1" type="ORF">ERJ77_27115</name>
</gene>
<dbReference type="Proteomes" id="UP000786185">
    <property type="component" value="Unassembled WGS sequence"/>
</dbReference>
<evidence type="ECO:0000313" key="1">
    <source>
        <dbReference type="EMBL" id="MBF4438089.1"/>
    </source>
</evidence>
<dbReference type="EMBL" id="SCLC01001669">
    <property type="protein sequence ID" value="MBF4438089.1"/>
    <property type="molecule type" value="Genomic_DNA"/>
</dbReference>
<dbReference type="AlphaFoldDB" id="A0AAW4BML0"/>
<sequence>HEKISMGRYIKIKPERGMTLDQARKEAGRYRSWLENGKNPKVELDIEKRAQDEAKTFDDAFISFDEKRLSKQLRGDQSRTIYNRDIKPILGNIK</sequence>